<sequence>MIEETDIERVAEEESQYLKELRDKYSRKDAYVRSLGFVKEFLAQKELDLESLTEFTKNEETGVVYVLVDERFRKLHHSLVECVLGHIRNETSVRELEKLSSTYEEEFRHAYAHFLSQRPEGALLFETVTRKLFGEGVDHSLSQHKFGAGERSCLIGEISARIDGILTPMRLNLSKHQKIDVFLFSETFSKSPLYPSALQNLTLVDIEAQLLKSGLTPTLFERVHRSFQSLIQKDLEQRIVDSIKKRAIRSKLDVLKSSEPLCSLSVQCVESIRQIITEKVSQKLAVLTQESKQVHRTWEDRKERFEQVMSEVMGDMRKALTSFREADIRMCADRFRQVTESVASEIDETREKRDKLEAELRSVRGLQNLSSEELTSLIARSGQREIERYFHVYHALADKFGRDLQHLPPEYTEPLSAFVKEEIALLRSKPSPSPEILSSLEEKRFWKRQYNTEELKRRWVHVCTEIIEPLTITAFIEELVSVWPPVIPERTLSQSLLSEARYVGEELAFKGKLYELDKPASSSEKVKERELEELRRSIVDDFKETVSVLVYDIRGSTFMGNKLNNATKESVIRNNFNVRMMEIAKAHGAFIVKDTGDGGILFFSGNSRELERIYRTEPEARLCEASLAPSDTSAKMAVQCATEMVQGAFNFVEENLEKYGDWFEDVRKESLRYAGITYAQLPPEYKSIFKVGVGIASGMPDIDIHFGLNGFGSPDITGGLVRAANLYSKARSKERSIILCDAATLISFLLNVDEYEPQGPEPIRTKTLQAESPSELLREAMCTYVNLKKRKRGYKFGKLSIAIERIGSHIFRQEDLEGDFTVSSSGLRIVRGAEFVDERDRRLKVLYQIIPEWMK</sequence>
<evidence type="ECO:0000313" key="2">
    <source>
        <dbReference type="EMBL" id="KPJ50742.1"/>
    </source>
</evidence>
<accession>A0A0S7WKT7</accession>
<dbReference type="Gene3D" id="3.30.70.1230">
    <property type="entry name" value="Nucleotide cyclase"/>
    <property type="match status" value="1"/>
</dbReference>
<keyword evidence="1" id="KW-0175">Coiled coil</keyword>
<dbReference type="EMBL" id="LIZT01000013">
    <property type="protein sequence ID" value="KPJ50742.1"/>
    <property type="molecule type" value="Genomic_DNA"/>
</dbReference>
<proteinExistence type="predicted"/>
<name>A0A0S7WKT7_UNCT6</name>
<gene>
    <name evidence="2" type="ORF">AMJ40_01930</name>
</gene>
<protein>
    <submittedName>
        <fullName evidence="2">Uncharacterized protein</fullName>
    </submittedName>
</protein>
<feature type="coiled-coil region" evidence="1">
    <location>
        <begin position="339"/>
        <end position="366"/>
    </location>
</feature>
<comment type="caution">
    <text evidence="2">The sequence shown here is derived from an EMBL/GenBank/DDBJ whole genome shotgun (WGS) entry which is preliminary data.</text>
</comment>
<dbReference type="AlphaFoldDB" id="A0A0S7WKT7"/>
<reference evidence="2 3" key="1">
    <citation type="journal article" date="2015" name="Microbiome">
        <title>Genomic resolution of linkages in carbon, nitrogen, and sulfur cycling among widespread estuary sediment bacteria.</title>
        <authorList>
            <person name="Baker B.J."/>
            <person name="Lazar C.S."/>
            <person name="Teske A.P."/>
            <person name="Dick G.J."/>
        </authorList>
    </citation>
    <scope>NUCLEOTIDE SEQUENCE [LARGE SCALE GENOMIC DNA]</scope>
    <source>
        <strain evidence="2">DG_26</strain>
    </source>
</reference>
<dbReference type="SUPFAM" id="SSF55073">
    <property type="entry name" value="Nucleotide cyclase"/>
    <property type="match status" value="1"/>
</dbReference>
<evidence type="ECO:0000313" key="3">
    <source>
        <dbReference type="Proteomes" id="UP000051124"/>
    </source>
</evidence>
<evidence type="ECO:0000256" key="1">
    <source>
        <dbReference type="SAM" id="Coils"/>
    </source>
</evidence>
<organism evidence="2 3">
    <name type="scientific">candidate division TA06 bacterium DG_26</name>
    <dbReference type="NCBI Taxonomy" id="1703771"/>
    <lineage>
        <taxon>Bacteria</taxon>
        <taxon>Bacteria division TA06</taxon>
    </lineage>
</organism>
<dbReference type="Proteomes" id="UP000051124">
    <property type="component" value="Unassembled WGS sequence"/>
</dbReference>
<dbReference type="InterPro" id="IPR029787">
    <property type="entry name" value="Nucleotide_cyclase"/>
</dbReference>